<feature type="domain" description="Man1/Src1-like C-terminal" evidence="6">
    <location>
        <begin position="37"/>
        <end position="227"/>
    </location>
</feature>
<keyword evidence="3" id="KW-1133">Transmembrane helix</keyword>
<evidence type="ECO:0000259" key="6">
    <source>
        <dbReference type="Pfam" id="PF09402"/>
    </source>
</evidence>
<evidence type="ECO:0000313" key="8">
    <source>
        <dbReference type="Proteomes" id="UP000219338"/>
    </source>
</evidence>
<protein>
    <recommendedName>
        <fullName evidence="6">Man1/Src1-like C-terminal domain-containing protein</fullName>
    </recommendedName>
</protein>
<evidence type="ECO:0000313" key="7">
    <source>
        <dbReference type="EMBL" id="SJL10772.1"/>
    </source>
</evidence>
<sequence>METDVPGKQADLYQAQTDLCQDQLALQSRGPAASSRVFGFCDWRSTSTNSVLEKVTAYLTATELCNRQHSHPEIKEDSTPCPLPSLLPLLLLPYACTPFPVHASCEDRCDSGFVLQSHPFVSPLPPAFQTVVTELMDGFPGVGSVVFPPSCFTDSEYGRKLEVLSEEASALLMLESSIRVSGLDLEGNPILGIDIKALENAMRDIATLRHTAEGMIEEAIMDMVRRRGLTVLDSSGVHYIVI</sequence>
<keyword evidence="4" id="KW-0472">Membrane</keyword>
<evidence type="ECO:0000256" key="5">
    <source>
        <dbReference type="ARBA" id="ARBA00023242"/>
    </source>
</evidence>
<dbReference type="AlphaFoldDB" id="A0A284RPQ9"/>
<dbReference type="Proteomes" id="UP000219338">
    <property type="component" value="Unassembled WGS sequence"/>
</dbReference>
<dbReference type="InterPro" id="IPR018996">
    <property type="entry name" value="Man1/Src1-like_C"/>
</dbReference>
<proteinExistence type="predicted"/>
<name>A0A284RPQ9_ARMOS</name>
<dbReference type="OrthoDB" id="5376590at2759"/>
<keyword evidence="2" id="KW-0812">Transmembrane</keyword>
<dbReference type="EMBL" id="FUEG01000013">
    <property type="protein sequence ID" value="SJL10772.1"/>
    <property type="molecule type" value="Genomic_DNA"/>
</dbReference>
<dbReference type="GO" id="GO:0031965">
    <property type="term" value="C:nuclear membrane"/>
    <property type="evidence" value="ECO:0007669"/>
    <property type="project" value="UniProtKB-SubCell"/>
</dbReference>
<gene>
    <name evidence="7" type="ORF">ARMOST_14166</name>
</gene>
<keyword evidence="8" id="KW-1185">Reference proteome</keyword>
<accession>A0A284RPQ9</accession>
<evidence type="ECO:0000256" key="1">
    <source>
        <dbReference type="ARBA" id="ARBA00004126"/>
    </source>
</evidence>
<reference evidence="8" key="1">
    <citation type="journal article" date="2017" name="Nat. Ecol. Evol.">
        <title>Genome expansion and lineage-specific genetic innovations in the forest pathogenic fungi Armillaria.</title>
        <authorList>
            <person name="Sipos G."/>
            <person name="Prasanna A.N."/>
            <person name="Walter M.C."/>
            <person name="O'Connor E."/>
            <person name="Balint B."/>
            <person name="Krizsan K."/>
            <person name="Kiss B."/>
            <person name="Hess J."/>
            <person name="Varga T."/>
            <person name="Slot J."/>
            <person name="Riley R."/>
            <person name="Boka B."/>
            <person name="Rigling D."/>
            <person name="Barry K."/>
            <person name="Lee J."/>
            <person name="Mihaltcheva S."/>
            <person name="LaButti K."/>
            <person name="Lipzen A."/>
            <person name="Waldron R."/>
            <person name="Moloney N.M."/>
            <person name="Sperisen C."/>
            <person name="Kredics L."/>
            <person name="Vagvoelgyi C."/>
            <person name="Patrignani A."/>
            <person name="Fitzpatrick D."/>
            <person name="Nagy I."/>
            <person name="Doyle S."/>
            <person name="Anderson J.B."/>
            <person name="Grigoriev I.V."/>
            <person name="Gueldener U."/>
            <person name="Muensterkoetter M."/>
            <person name="Nagy L.G."/>
        </authorList>
    </citation>
    <scope>NUCLEOTIDE SEQUENCE [LARGE SCALE GENOMIC DNA]</scope>
    <source>
        <strain evidence="8">C18/9</strain>
    </source>
</reference>
<comment type="subcellular location">
    <subcellularLocation>
        <location evidence="1">Nucleus membrane</location>
    </subcellularLocation>
</comment>
<evidence type="ECO:0000256" key="4">
    <source>
        <dbReference type="ARBA" id="ARBA00023136"/>
    </source>
</evidence>
<organism evidence="7 8">
    <name type="scientific">Armillaria ostoyae</name>
    <name type="common">Armillaria root rot fungus</name>
    <dbReference type="NCBI Taxonomy" id="47428"/>
    <lineage>
        <taxon>Eukaryota</taxon>
        <taxon>Fungi</taxon>
        <taxon>Dikarya</taxon>
        <taxon>Basidiomycota</taxon>
        <taxon>Agaricomycotina</taxon>
        <taxon>Agaricomycetes</taxon>
        <taxon>Agaricomycetidae</taxon>
        <taxon>Agaricales</taxon>
        <taxon>Marasmiineae</taxon>
        <taxon>Physalacriaceae</taxon>
        <taxon>Armillaria</taxon>
    </lineage>
</organism>
<dbReference type="Pfam" id="PF09402">
    <property type="entry name" value="MSC"/>
    <property type="match status" value="1"/>
</dbReference>
<evidence type="ECO:0000256" key="3">
    <source>
        <dbReference type="ARBA" id="ARBA00022989"/>
    </source>
</evidence>
<evidence type="ECO:0000256" key="2">
    <source>
        <dbReference type="ARBA" id="ARBA00022692"/>
    </source>
</evidence>
<keyword evidence="5" id="KW-0539">Nucleus</keyword>
<dbReference type="STRING" id="47428.A0A284RPQ9"/>